<feature type="transmembrane region" description="Helical" evidence="6">
    <location>
        <begin position="92"/>
        <end position="117"/>
    </location>
</feature>
<evidence type="ECO:0000256" key="6">
    <source>
        <dbReference type="SAM" id="Phobius"/>
    </source>
</evidence>
<dbReference type="InterPro" id="IPR013525">
    <property type="entry name" value="ABC2_TM"/>
</dbReference>
<dbReference type="EMBL" id="CP058649">
    <property type="protein sequence ID" value="QUI24044.1"/>
    <property type="molecule type" value="Genomic_DNA"/>
</dbReference>
<feature type="transmembrane region" description="Helical" evidence="6">
    <location>
        <begin position="255"/>
        <end position="280"/>
    </location>
</feature>
<feature type="transmembrane region" description="Helical" evidence="6">
    <location>
        <begin position="51"/>
        <end position="71"/>
    </location>
</feature>
<evidence type="ECO:0000256" key="3">
    <source>
        <dbReference type="ARBA" id="ARBA00022692"/>
    </source>
</evidence>
<feature type="transmembrane region" description="Helical" evidence="6">
    <location>
        <begin position="187"/>
        <end position="207"/>
    </location>
</feature>
<dbReference type="GO" id="GO:0140359">
    <property type="term" value="F:ABC-type transporter activity"/>
    <property type="evidence" value="ECO:0007669"/>
    <property type="project" value="InterPro"/>
</dbReference>
<keyword evidence="2" id="KW-1003">Cell membrane</keyword>
<dbReference type="Pfam" id="PF12698">
    <property type="entry name" value="ABC2_membrane_3"/>
    <property type="match status" value="1"/>
</dbReference>
<evidence type="ECO:0000259" key="7">
    <source>
        <dbReference type="Pfam" id="PF12698"/>
    </source>
</evidence>
<comment type="subcellular location">
    <subcellularLocation>
        <location evidence="1">Cell membrane</location>
        <topology evidence="1">Multi-pass membrane protein</topology>
    </subcellularLocation>
</comment>
<protein>
    <recommendedName>
        <fullName evidence="7">ABC-2 type transporter transmembrane domain-containing protein</fullName>
    </recommendedName>
</protein>
<evidence type="ECO:0000313" key="8">
    <source>
        <dbReference type="EMBL" id="QUI24044.1"/>
    </source>
</evidence>
<feature type="domain" description="ABC-2 type transporter transmembrane" evidence="7">
    <location>
        <begin position="34"/>
        <end position="173"/>
    </location>
</feature>
<evidence type="ECO:0000256" key="1">
    <source>
        <dbReference type="ARBA" id="ARBA00004651"/>
    </source>
</evidence>
<dbReference type="RefSeq" id="WP_212694736.1">
    <property type="nucleotide sequence ID" value="NZ_CP058649.1"/>
</dbReference>
<reference evidence="8" key="1">
    <citation type="submission" date="2020-07" db="EMBL/GenBank/DDBJ databases">
        <title>Vallitalea pronyensis genome.</title>
        <authorList>
            <person name="Postec A."/>
        </authorList>
    </citation>
    <scope>NUCLEOTIDE SEQUENCE</scope>
    <source>
        <strain evidence="8">FatNI3</strain>
    </source>
</reference>
<organism evidence="8 9">
    <name type="scientific">Vallitalea pronyensis</name>
    <dbReference type="NCBI Taxonomy" id="1348613"/>
    <lineage>
        <taxon>Bacteria</taxon>
        <taxon>Bacillati</taxon>
        <taxon>Bacillota</taxon>
        <taxon>Clostridia</taxon>
        <taxon>Lachnospirales</taxon>
        <taxon>Vallitaleaceae</taxon>
        <taxon>Vallitalea</taxon>
    </lineage>
</organism>
<keyword evidence="3 6" id="KW-0812">Transmembrane</keyword>
<dbReference type="Proteomes" id="UP000683246">
    <property type="component" value="Chromosome"/>
</dbReference>
<dbReference type="GO" id="GO:0005886">
    <property type="term" value="C:plasma membrane"/>
    <property type="evidence" value="ECO:0007669"/>
    <property type="project" value="UniProtKB-SubCell"/>
</dbReference>
<feature type="transmembrane region" description="Helical" evidence="6">
    <location>
        <begin position="157"/>
        <end position="181"/>
    </location>
</feature>
<evidence type="ECO:0000313" key="9">
    <source>
        <dbReference type="Proteomes" id="UP000683246"/>
    </source>
</evidence>
<feature type="transmembrane region" description="Helical" evidence="6">
    <location>
        <begin position="12"/>
        <end position="39"/>
    </location>
</feature>
<gene>
    <name evidence="8" type="ORF">HZI73_17865</name>
</gene>
<dbReference type="KEGG" id="vpy:HZI73_17865"/>
<evidence type="ECO:0000256" key="5">
    <source>
        <dbReference type="ARBA" id="ARBA00023136"/>
    </source>
</evidence>
<keyword evidence="5 6" id="KW-0472">Membrane</keyword>
<name>A0A8J8SI31_9FIRM</name>
<keyword evidence="9" id="KW-1185">Reference proteome</keyword>
<dbReference type="AlphaFoldDB" id="A0A8J8SI31"/>
<feature type="transmembrane region" description="Helical" evidence="6">
    <location>
        <begin position="129"/>
        <end position="150"/>
    </location>
</feature>
<evidence type="ECO:0000256" key="2">
    <source>
        <dbReference type="ARBA" id="ARBA00022475"/>
    </source>
</evidence>
<proteinExistence type="predicted"/>
<dbReference type="PANTHER" id="PTHR30294">
    <property type="entry name" value="MEMBRANE COMPONENT OF ABC TRANSPORTER YHHJ-RELATED"/>
    <property type="match status" value="1"/>
</dbReference>
<dbReference type="InterPro" id="IPR051449">
    <property type="entry name" value="ABC-2_transporter_component"/>
</dbReference>
<sequence length="290" mass="32340">MIPILKKELNHYFKTMIGYVFIGFILVAFGTLFSLNLFLQNSDYSQVIGSQVLMICVLFFGMPMMTMGLMAEERQSKTEQLIMTAPIKSSDVIMGKYTAIVVLFLSALCLTMFQPLLLSLITDMPTAKIILNYVGFTLLGTTLIGMGLLISSLSNNTVIAAIITYITFFCILFSDTLVLALPKDRRSSIMACVLMLGVICGLIYLMFKQVWLSVGLAVAGLMIIIILAVLHPTYFDGRIIHLVKGLSLMSRYNPFKAGIFDLSAVVYYISVTIGILYLNVQIIEGRRWRL</sequence>
<keyword evidence="4 6" id="KW-1133">Transmembrane helix</keyword>
<dbReference type="PANTHER" id="PTHR30294:SF29">
    <property type="entry name" value="MULTIDRUG ABC TRANSPORTER PERMEASE YBHS-RELATED"/>
    <property type="match status" value="1"/>
</dbReference>
<evidence type="ECO:0000256" key="4">
    <source>
        <dbReference type="ARBA" id="ARBA00022989"/>
    </source>
</evidence>
<feature type="transmembrane region" description="Helical" evidence="6">
    <location>
        <begin position="214"/>
        <end position="235"/>
    </location>
</feature>
<accession>A0A8J8SI31</accession>